<feature type="region of interest" description="Disordered" evidence="1">
    <location>
        <begin position="25"/>
        <end position="54"/>
    </location>
</feature>
<reference evidence="2" key="1">
    <citation type="submission" date="2021-02" db="EMBL/GenBank/DDBJ databases">
        <title>Rhodobacter shimadae sp. nov., an aerobic anoxygenic phototrophic bacterium isolated from a hot spring.</title>
        <authorList>
            <person name="Muramatsu S."/>
            <person name="Haruta S."/>
            <person name="Hirose S."/>
            <person name="Hanada S."/>
        </authorList>
    </citation>
    <scope>NUCLEOTIDE SEQUENCE</scope>
    <source>
        <strain evidence="2">N10</strain>
    </source>
</reference>
<dbReference type="KEGG" id="nsm:JO391_01275"/>
<accession>A0A8G1EC91</accession>
<sequence length="54" mass="6225">MKTERRWMKSLIATSAEVQAVMPWTRGERRRPDSMKPVAPRPAILPRRPALAAR</sequence>
<dbReference type="RefSeq" id="WP_220662413.1">
    <property type="nucleotide sequence ID" value="NZ_CP069370.1"/>
</dbReference>
<keyword evidence="3" id="KW-1185">Reference proteome</keyword>
<dbReference type="EMBL" id="CP069370">
    <property type="protein sequence ID" value="QYZ70197.1"/>
    <property type="molecule type" value="Genomic_DNA"/>
</dbReference>
<proteinExistence type="predicted"/>
<evidence type="ECO:0000313" key="2">
    <source>
        <dbReference type="EMBL" id="QYZ70197.1"/>
    </source>
</evidence>
<gene>
    <name evidence="2" type="ORF">JO391_01275</name>
</gene>
<evidence type="ECO:0000313" key="3">
    <source>
        <dbReference type="Proteomes" id="UP000826300"/>
    </source>
</evidence>
<feature type="compositionally biased region" description="Low complexity" evidence="1">
    <location>
        <begin position="41"/>
        <end position="54"/>
    </location>
</feature>
<dbReference type="Proteomes" id="UP000826300">
    <property type="component" value="Chromosome"/>
</dbReference>
<name>A0A8G1EC91_9RHOB</name>
<organism evidence="2 3">
    <name type="scientific">Neotabrizicola shimadae</name>
    <dbReference type="NCBI Taxonomy" id="2807096"/>
    <lineage>
        <taxon>Bacteria</taxon>
        <taxon>Pseudomonadati</taxon>
        <taxon>Pseudomonadota</taxon>
        <taxon>Alphaproteobacteria</taxon>
        <taxon>Rhodobacterales</taxon>
        <taxon>Paracoccaceae</taxon>
        <taxon>Neotabrizicola</taxon>
    </lineage>
</organism>
<evidence type="ECO:0000256" key="1">
    <source>
        <dbReference type="SAM" id="MobiDB-lite"/>
    </source>
</evidence>
<protein>
    <submittedName>
        <fullName evidence="2">Uncharacterized protein</fullName>
    </submittedName>
</protein>
<dbReference type="AlphaFoldDB" id="A0A8G1EC91"/>